<dbReference type="GO" id="GO:0005524">
    <property type="term" value="F:ATP binding"/>
    <property type="evidence" value="ECO:0007669"/>
    <property type="project" value="UniProtKB-UniRule"/>
</dbReference>
<dbReference type="InterPro" id="IPR016135">
    <property type="entry name" value="UBQ-conjugating_enzyme/RWD"/>
</dbReference>
<organism evidence="11 12">
    <name type="scientific">Globodera rostochiensis</name>
    <name type="common">Golden nematode worm</name>
    <name type="synonym">Heterodera rostochiensis</name>
    <dbReference type="NCBI Taxonomy" id="31243"/>
    <lineage>
        <taxon>Eukaryota</taxon>
        <taxon>Metazoa</taxon>
        <taxon>Ecdysozoa</taxon>
        <taxon>Nematoda</taxon>
        <taxon>Chromadorea</taxon>
        <taxon>Rhabditida</taxon>
        <taxon>Tylenchina</taxon>
        <taxon>Tylenchomorpha</taxon>
        <taxon>Tylenchoidea</taxon>
        <taxon>Heteroderidae</taxon>
        <taxon>Heteroderinae</taxon>
        <taxon>Globodera</taxon>
    </lineage>
</organism>
<dbReference type="InterPro" id="IPR002119">
    <property type="entry name" value="Histone_H2A"/>
</dbReference>
<comment type="subcellular location">
    <subcellularLocation>
        <location evidence="1">Chromosome</location>
    </subcellularLocation>
    <subcellularLocation>
        <location evidence="8">Nucleus</location>
    </subcellularLocation>
</comment>
<evidence type="ECO:0000256" key="1">
    <source>
        <dbReference type="ARBA" id="ARBA00004286"/>
    </source>
</evidence>
<dbReference type="InterPro" id="IPR023313">
    <property type="entry name" value="UBQ-conjugating_AS"/>
</dbReference>
<reference evidence="12" key="1">
    <citation type="submission" date="2022-11" db="UniProtKB">
        <authorList>
            <consortium name="WormBaseParasite"/>
        </authorList>
    </citation>
    <scope>IDENTIFICATION</scope>
</reference>
<keyword evidence="9" id="KW-0547">Nucleotide-binding</keyword>
<keyword evidence="2 8" id="KW-0158">Chromosome</keyword>
<dbReference type="InterPro" id="IPR032454">
    <property type="entry name" value="Histone_H2A_C"/>
</dbReference>
<dbReference type="SUPFAM" id="SSF54495">
    <property type="entry name" value="UBC-like"/>
    <property type="match status" value="1"/>
</dbReference>
<dbReference type="Pfam" id="PF16211">
    <property type="entry name" value="Histone_H2A_C"/>
    <property type="match status" value="1"/>
</dbReference>
<evidence type="ECO:0000256" key="3">
    <source>
        <dbReference type="ARBA" id="ARBA00022499"/>
    </source>
</evidence>
<dbReference type="Proteomes" id="UP000887572">
    <property type="component" value="Unplaced"/>
</dbReference>
<dbReference type="GO" id="GO:0032446">
    <property type="term" value="P:protein modification by small protein conjugation"/>
    <property type="evidence" value="ECO:0007669"/>
    <property type="project" value="UniProtKB-ARBA"/>
</dbReference>
<dbReference type="InterPro" id="IPR009072">
    <property type="entry name" value="Histone-fold"/>
</dbReference>
<accession>A0A914GTB7</accession>
<protein>
    <recommendedName>
        <fullName evidence="8">Histone H2A</fullName>
    </recommendedName>
</protein>
<keyword evidence="6 8" id="KW-0544">Nucleosome core</keyword>
<evidence type="ECO:0000256" key="6">
    <source>
        <dbReference type="ARBA" id="ARBA00023269"/>
    </source>
</evidence>
<comment type="similarity">
    <text evidence="9">Belongs to the ubiquitin-conjugating enzyme family.</text>
</comment>
<evidence type="ECO:0000256" key="2">
    <source>
        <dbReference type="ARBA" id="ARBA00022454"/>
    </source>
</evidence>
<dbReference type="GO" id="GO:0000786">
    <property type="term" value="C:nucleosome"/>
    <property type="evidence" value="ECO:0007669"/>
    <property type="project" value="UniProtKB-KW"/>
</dbReference>
<dbReference type="GO" id="GO:0016740">
    <property type="term" value="F:transferase activity"/>
    <property type="evidence" value="ECO:0007669"/>
    <property type="project" value="UniProtKB-KW"/>
</dbReference>
<comment type="similarity">
    <text evidence="8">Belongs to the histone H2A family.</text>
</comment>
<sequence length="283" mass="31994">MSQLNELREHPTDGFAVRGLVGNNIYKWLLVVFGPPDTPYEGGTFMAQLDFPRSYPRHPPTMRFLTDVFHPNVSEIGFVCISILHAPGADPFGVESASERWQSIHTVESIVISVQSMLAEPNFESPANVAASVMYRNEPERYNERLRQCVKLSNETFEQEEQQQDESKRRKADTRVLHVPKLYSPSGVFIVCCVKENSPIVWEPAPVYLAAVLEYLVAEVVELAGKTAQDNNKKRVNPRHLQLAIRNDEELSTLFSGVIISQGGVLPHIQAEVLPKRVFNKRR</sequence>
<evidence type="ECO:0000313" key="12">
    <source>
        <dbReference type="WBParaSite" id="Gr19_v10_g11080.t1"/>
    </source>
</evidence>
<evidence type="ECO:0000256" key="9">
    <source>
        <dbReference type="RuleBase" id="RU362109"/>
    </source>
</evidence>
<proteinExistence type="inferred from homology"/>
<evidence type="ECO:0000313" key="11">
    <source>
        <dbReference type="Proteomes" id="UP000887572"/>
    </source>
</evidence>
<evidence type="ECO:0000259" key="10">
    <source>
        <dbReference type="PROSITE" id="PS50127"/>
    </source>
</evidence>
<dbReference type="InterPro" id="IPR050113">
    <property type="entry name" value="Ub_conjugating_enzyme"/>
</dbReference>
<keyword evidence="8" id="KW-0238">DNA-binding</keyword>
<dbReference type="AlphaFoldDB" id="A0A914GTB7"/>
<keyword evidence="5 9" id="KW-0833">Ubl conjugation pathway</keyword>
<evidence type="ECO:0000256" key="7">
    <source>
        <dbReference type="PROSITE-ProRule" id="PRU10133"/>
    </source>
</evidence>
<dbReference type="PANTHER" id="PTHR24067">
    <property type="entry name" value="UBIQUITIN-CONJUGATING ENZYME E2"/>
    <property type="match status" value="1"/>
</dbReference>
<evidence type="ECO:0000256" key="8">
    <source>
        <dbReference type="RuleBase" id="RU003767"/>
    </source>
</evidence>
<dbReference type="Gene3D" id="1.10.20.10">
    <property type="entry name" value="Histone, subunit A"/>
    <property type="match status" value="1"/>
</dbReference>
<feature type="domain" description="UBC core" evidence="10">
    <location>
        <begin position="1"/>
        <end position="155"/>
    </location>
</feature>
<evidence type="ECO:0000256" key="5">
    <source>
        <dbReference type="ARBA" id="ARBA00022786"/>
    </source>
</evidence>
<evidence type="ECO:0000256" key="4">
    <source>
        <dbReference type="ARBA" id="ARBA00022679"/>
    </source>
</evidence>
<feature type="active site" description="Glycyl thioester intermediate" evidence="7">
    <location>
        <position position="80"/>
    </location>
</feature>
<dbReference type="InterPro" id="IPR000608">
    <property type="entry name" value="UBC"/>
</dbReference>
<keyword evidence="11" id="KW-1185">Reference proteome</keyword>
<dbReference type="GO" id="GO:0005634">
    <property type="term" value="C:nucleus"/>
    <property type="evidence" value="ECO:0007669"/>
    <property type="project" value="UniProtKB-SubCell"/>
</dbReference>
<dbReference type="InterPro" id="IPR007125">
    <property type="entry name" value="H2A/H2B/H3"/>
</dbReference>
<name>A0A914GTB7_GLORO</name>
<dbReference type="WBParaSite" id="Gr19_v10_g11080.t1">
    <property type="protein sequence ID" value="Gr19_v10_g11080.t1"/>
    <property type="gene ID" value="Gr19_v10_g11080"/>
</dbReference>
<dbReference type="Gene3D" id="3.10.110.10">
    <property type="entry name" value="Ubiquitin Conjugating Enzyme"/>
    <property type="match status" value="1"/>
</dbReference>
<dbReference type="PROSITE" id="PS00183">
    <property type="entry name" value="UBC_1"/>
    <property type="match status" value="1"/>
</dbReference>
<keyword evidence="8" id="KW-0539">Nucleus</keyword>
<dbReference type="GO" id="GO:0030527">
    <property type="term" value="F:structural constituent of chromatin"/>
    <property type="evidence" value="ECO:0007669"/>
    <property type="project" value="InterPro"/>
</dbReference>
<dbReference type="Pfam" id="PF00179">
    <property type="entry name" value="UQ_con"/>
    <property type="match status" value="1"/>
</dbReference>
<keyword evidence="4" id="KW-0808">Transferase</keyword>
<dbReference type="SMART" id="SM00414">
    <property type="entry name" value="H2A"/>
    <property type="match status" value="1"/>
</dbReference>
<dbReference type="FunFam" id="3.10.110.10:FF:000051">
    <property type="entry name" value="ubiquitin-conjugating enzyme E2 R2-like"/>
    <property type="match status" value="1"/>
</dbReference>
<dbReference type="PROSITE" id="PS50127">
    <property type="entry name" value="UBC_2"/>
    <property type="match status" value="1"/>
</dbReference>
<keyword evidence="3" id="KW-1017">Isopeptide bond</keyword>
<dbReference type="Pfam" id="PF00125">
    <property type="entry name" value="Histone"/>
    <property type="match status" value="1"/>
</dbReference>
<dbReference type="GO" id="GO:0046982">
    <property type="term" value="F:protein heterodimerization activity"/>
    <property type="evidence" value="ECO:0007669"/>
    <property type="project" value="InterPro"/>
</dbReference>
<dbReference type="GO" id="GO:0003677">
    <property type="term" value="F:DNA binding"/>
    <property type="evidence" value="ECO:0007669"/>
    <property type="project" value="UniProtKB-KW"/>
</dbReference>
<dbReference type="PRINTS" id="PR00620">
    <property type="entry name" value="HISTONEH2A"/>
</dbReference>
<dbReference type="CDD" id="cd00074">
    <property type="entry name" value="HFD_H2A"/>
    <property type="match status" value="1"/>
</dbReference>
<dbReference type="SUPFAM" id="SSF47113">
    <property type="entry name" value="Histone-fold"/>
    <property type="match status" value="1"/>
</dbReference>
<dbReference type="SMART" id="SM00212">
    <property type="entry name" value="UBCc"/>
    <property type="match status" value="1"/>
</dbReference>
<comment type="subunit">
    <text evidence="8">The nucleosome is a histone octamer containing two molecules each of H2A, H2B, H3 and H4 assembled in one H3-H4 heterotetramer and two H2A-H2B heterodimers. The octamer wraps approximately 147 bp of DNA.</text>
</comment>
<keyword evidence="9" id="KW-0067">ATP-binding</keyword>